<name>A0AAD3DJW4_9CHLO</name>
<feature type="compositionally biased region" description="Basic and acidic residues" evidence="6">
    <location>
        <begin position="59"/>
        <end position="69"/>
    </location>
</feature>
<evidence type="ECO:0000256" key="2">
    <source>
        <dbReference type="ARBA" id="ARBA00022801"/>
    </source>
</evidence>
<dbReference type="InterPro" id="IPR014001">
    <property type="entry name" value="Helicase_ATP-bd"/>
</dbReference>
<reference evidence="10 11" key="1">
    <citation type="journal article" date="2021" name="Sci. Rep.">
        <title>Genome sequencing of the multicellular alga Astrephomene provides insights into convergent evolution of germ-soma differentiation.</title>
        <authorList>
            <person name="Yamashita S."/>
            <person name="Yamamoto K."/>
            <person name="Matsuzaki R."/>
            <person name="Suzuki S."/>
            <person name="Yamaguchi H."/>
            <person name="Hirooka S."/>
            <person name="Minakuchi Y."/>
            <person name="Miyagishima S."/>
            <person name="Kawachi M."/>
            <person name="Toyoda A."/>
            <person name="Nozaki H."/>
        </authorList>
    </citation>
    <scope>NUCLEOTIDE SEQUENCE [LARGE SCALE GENOMIC DNA]</scope>
    <source>
        <strain evidence="10 11">NIES-4017</strain>
    </source>
</reference>
<dbReference type="EMBL" id="BMAR01000003">
    <property type="protein sequence ID" value="GFR42534.1"/>
    <property type="molecule type" value="Genomic_DNA"/>
</dbReference>
<dbReference type="GO" id="GO:0003676">
    <property type="term" value="F:nucleic acid binding"/>
    <property type="evidence" value="ECO:0007669"/>
    <property type="project" value="InterPro"/>
</dbReference>
<dbReference type="InterPro" id="IPR014014">
    <property type="entry name" value="RNA_helicase_DEAD_Q_motif"/>
</dbReference>
<evidence type="ECO:0000259" key="7">
    <source>
        <dbReference type="PROSITE" id="PS51192"/>
    </source>
</evidence>
<feature type="compositionally biased region" description="Basic and acidic residues" evidence="6">
    <location>
        <begin position="186"/>
        <end position="206"/>
    </location>
</feature>
<dbReference type="InterPro" id="IPR001650">
    <property type="entry name" value="Helicase_C-like"/>
</dbReference>
<feature type="compositionally biased region" description="Basic and acidic residues" evidence="6">
    <location>
        <begin position="119"/>
        <end position="135"/>
    </location>
</feature>
<feature type="region of interest" description="Disordered" evidence="6">
    <location>
        <begin position="1"/>
        <end position="268"/>
    </location>
</feature>
<feature type="domain" description="DEAD-box RNA helicase Q" evidence="9">
    <location>
        <begin position="276"/>
        <end position="304"/>
    </location>
</feature>
<evidence type="ECO:0000313" key="10">
    <source>
        <dbReference type="EMBL" id="GFR42534.1"/>
    </source>
</evidence>
<dbReference type="SMART" id="SM00487">
    <property type="entry name" value="DEXDc"/>
    <property type="match status" value="1"/>
</dbReference>
<keyword evidence="2" id="KW-0378">Hydrolase</keyword>
<dbReference type="PROSITE" id="PS51195">
    <property type="entry name" value="Q_MOTIF"/>
    <property type="match status" value="1"/>
</dbReference>
<dbReference type="Proteomes" id="UP001054857">
    <property type="component" value="Unassembled WGS sequence"/>
</dbReference>
<evidence type="ECO:0000259" key="8">
    <source>
        <dbReference type="PROSITE" id="PS51194"/>
    </source>
</evidence>
<dbReference type="SMART" id="SM00490">
    <property type="entry name" value="HELICc"/>
    <property type="match status" value="1"/>
</dbReference>
<feature type="region of interest" description="Disordered" evidence="6">
    <location>
        <begin position="651"/>
        <end position="763"/>
    </location>
</feature>
<feature type="domain" description="Helicase C-terminal" evidence="8">
    <location>
        <begin position="670"/>
        <end position="848"/>
    </location>
</feature>
<keyword evidence="11" id="KW-1185">Reference proteome</keyword>
<feature type="domain" description="Helicase ATP-binding" evidence="7">
    <location>
        <begin position="322"/>
        <end position="513"/>
    </location>
</feature>
<dbReference type="AlphaFoldDB" id="A0AAD3DJW4"/>
<dbReference type="GO" id="GO:0003724">
    <property type="term" value="F:RNA helicase activity"/>
    <property type="evidence" value="ECO:0007669"/>
    <property type="project" value="InterPro"/>
</dbReference>
<comment type="caution">
    <text evidence="10">The sequence shown here is derived from an EMBL/GenBank/DDBJ whole genome shotgun (WGS) entry which is preliminary data.</text>
</comment>
<gene>
    <name evidence="10" type="ORF">Agub_g3439</name>
</gene>
<feature type="compositionally biased region" description="Low complexity" evidence="6">
    <location>
        <begin position="108"/>
        <end position="118"/>
    </location>
</feature>
<dbReference type="InterPro" id="IPR044742">
    <property type="entry name" value="DEAD/DEAH_RhlB"/>
</dbReference>
<evidence type="ECO:0000256" key="5">
    <source>
        <dbReference type="PROSITE-ProRule" id="PRU00552"/>
    </source>
</evidence>
<evidence type="ECO:0000313" key="11">
    <source>
        <dbReference type="Proteomes" id="UP001054857"/>
    </source>
</evidence>
<proteinExistence type="predicted"/>
<feature type="compositionally biased region" description="Basic and acidic residues" evidence="6">
    <location>
        <begin position="92"/>
        <end position="106"/>
    </location>
</feature>
<dbReference type="Pfam" id="PF00270">
    <property type="entry name" value="DEAD"/>
    <property type="match status" value="1"/>
</dbReference>
<evidence type="ECO:0000256" key="6">
    <source>
        <dbReference type="SAM" id="MobiDB-lite"/>
    </source>
</evidence>
<dbReference type="CDD" id="cd00268">
    <property type="entry name" value="DEADc"/>
    <property type="match status" value="1"/>
</dbReference>
<keyword evidence="4" id="KW-0067">ATP-binding</keyword>
<evidence type="ECO:0008006" key="12">
    <source>
        <dbReference type="Google" id="ProtNLM"/>
    </source>
</evidence>
<dbReference type="InterPro" id="IPR027417">
    <property type="entry name" value="P-loop_NTPase"/>
</dbReference>
<accession>A0AAD3DJW4</accession>
<protein>
    <recommendedName>
        <fullName evidence="12">RNA helicase</fullName>
    </recommendedName>
</protein>
<sequence length="848" mass="91369">MDALRLSNRLAANSRPLQSCIPCRGPLTPVTTSVAPRHCATAAGRRDGPSRTLDPAPDASKRSDRDRAPPPKRQSNLSDRRRSRDDIDDDGPDYRKDRSNSRDRSRSSSRSNGSSYSSSRRDGDRAPAGEGDRRRAPASRNVDDGNSGRSRSEPAGRPQQQRHSRRGDNPEDRSNTSSSNTIRSSSRRDGDSTSRPRVGRREEKPAVDGSNSNRTRLRSPSSTQSIEAPSTAPPPPPPAPPAPRPPGSSTGNRPLPYDLPLVRPGEGDKGTFFSGRGWRQVGASEEVVAALRELGIKRPSHIQAEAMSRLLPQPGKAGGGPGPSAGSGGAVVLADQAGSGKTLAYLLPLMQILRAEEAEAGGRVTRPNCPRGIVVAPTVELVQQVLRVVRALSGAGLRCRSAAATGGQVEQRARAASIRTQRELLSEGVDLLVCTPGRLQQLVASGAVRLEGCRALVMDEVDVLMGDHADFLGQVSPLLSAAPPSMRLVLVTATLPQHVWGQLREAWGQLRAVQQQGQGGQQEGGEGAGAAAGAGAAGAAAAGELQAIFGPGLHRTAAGLVEELVDCSGGDEVSEESGRKRKLEALQALLSRHAAPRTLVFCNKIPTCREVENFLARADPKQRKYRILPYHEAIREDLRSQHMTQFLQPVSEAGRRAQRARQQQFLLAKQQQQQKEEEEGEGQKEEGDDVWGGGVQREEEEEELDEELEQQLRRRQRQEKREKLASRSSNSSGKEGHFVAAPDVEEASTAGTAGEEKEGEHVAEEDVPLVMVATDRTSRGIDAPYCEHVVLFDFPRDPSEYVRRVGRTARGAGGRGVVSSLVLGRQVPLAREIIERNQKGMPVHSVPA</sequence>
<dbReference type="Gene3D" id="3.40.50.300">
    <property type="entry name" value="P-loop containing nucleotide triphosphate hydrolases"/>
    <property type="match status" value="3"/>
</dbReference>
<dbReference type="PANTHER" id="PTHR47960">
    <property type="entry name" value="DEAD-BOX ATP-DEPENDENT RNA HELICASE 50"/>
    <property type="match status" value="1"/>
</dbReference>
<dbReference type="SUPFAM" id="SSF52540">
    <property type="entry name" value="P-loop containing nucleoside triphosphate hydrolases"/>
    <property type="match status" value="2"/>
</dbReference>
<feature type="compositionally biased region" description="Acidic residues" evidence="6">
    <location>
        <begin position="698"/>
        <end position="709"/>
    </location>
</feature>
<keyword evidence="3" id="KW-0347">Helicase</keyword>
<feature type="compositionally biased region" description="Polar residues" evidence="6">
    <location>
        <begin position="209"/>
        <end position="227"/>
    </location>
</feature>
<evidence type="ECO:0000256" key="4">
    <source>
        <dbReference type="ARBA" id="ARBA00022840"/>
    </source>
</evidence>
<dbReference type="GO" id="GO:0016787">
    <property type="term" value="F:hydrolase activity"/>
    <property type="evidence" value="ECO:0007669"/>
    <property type="project" value="UniProtKB-KW"/>
</dbReference>
<feature type="compositionally biased region" description="Low complexity" evidence="6">
    <location>
        <begin position="660"/>
        <end position="673"/>
    </location>
</feature>
<feature type="compositionally biased region" description="Basic and acidic residues" evidence="6">
    <location>
        <begin position="754"/>
        <end position="763"/>
    </location>
</feature>
<evidence type="ECO:0000256" key="3">
    <source>
        <dbReference type="ARBA" id="ARBA00022806"/>
    </source>
</evidence>
<dbReference type="Pfam" id="PF00271">
    <property type="entry name" value="Helicase_C"/>
    <property type="match status" value="1"/>
</dbReference>
<dbReference type="PROSITE" id="PS51192">
    <property type="entry name" value="HELICASE_ATP_BIND_1"/>
    <property type="match status" value="1"/>
</dbReference>
<feature type="short sequence motif" description="Q motif" evidence="5">
    <location>
        <begin position="276"/>
        <end position="304"/>
    </location>
</feature>
<feature type="compositionally biased region" description="Low complexity" evidence="6">
    <location>
        <begin position="175"/>
        <end position="184"/>
    </location>
</feature>
<dbReference type="PROSITE" id="PS51194">
    <property type="entry name" value="HELICASE_CTER"/>
    <property type="match status" value="1"/>
</dbReference>
<dbReference type="InterPro" id="IPR011545">
    <property type="entry name" value="DEAD/DEAH_box_helicase_dom"/>
</dbReference>
<feature type="compositionally biased region" description="Pro residues" evidence="6">
    <location>
        <begin position="231"/>
        <end position="246"/>
    </location>
</feature>
<organism evidence="10 11">
    <name type="scientific">Astrephomene gubernaculifera</name>
    <dbReference type="NCBI Taxonomy" id="47775"/>
    <lineage>
        <taxon>Eukaryota</taxon>
        <taxon>Viridiplantae</taxon>
        <taxon>Chlorophyta</taxon>
        <taxon>core chlorophytes</taxon>
        <taxon>Chlorophyceae</taxon>
        <taxon>CS clade</taxon>
        <taxon>Chlamydomonadales</taxon>
        <taxon>Astrephomenaceae</taxon>
        <taxon>Astrephomene</taxon>
    </lineage>
</organism>
<keyword evidence="1" id="KW-0547">Nucleotide-binding</keyword>
<evidence type="ECO:0000259" key="9">
    <source>
        <dbReference type="PROSITE" id="PS51195"/>
    </source>
</evidence>
<evidence type="ECO:0000256" key="1">
    <source>
        <dbReference type="ARBA" id="ARBA00022741"/>
    </source>
</evidence>
<dbReference type="GO" id="GO:0005524">
    <property type="term" value="F:ATP binding"/>
    <property type="evidence" value="ECO:0007669"/>
    <property type="project" value="UniProtKB-KW"/>
</dbReference>